<organism evidence="14 15">
    <name type="scientific">Aedes albopictus</name>
    <name type="common">Asian tiger mosquito</name>
    <name type="synonym">Stegomyia albopicta</name>
    <dbReference type="NCBI Taxonomy" id="7160"/>
    <lineage>
        <taxon>Eukaryota</taxon>
        <taxon>Metazoa</taxon>
        <taxon>Ecdysozoa</taxon>
        <taxon>Arthropoda</taxon>
        <taxon>Hexapoda</taxon>
        <taxon>Insecta</taxon>
        <taxon>Pterygota</taxon>
        <taxon>Neoptera</taxon>
        <taxon>Endopterygota</taxon>
        <taxon>Diptera</taxon>
        <taxon>Nematocera</taxon>
        <taxon>Culicoidea</taxon>
        <taxon>Culicidae</taxon>
        <taxon>Culicinae</taxon>
        <taxon>Aedini</taxon>
        <taxon>Aedes</taxon>
        <taxon>Stegomyia</taxon>
    </lineage>
</organism>
<name>A0ABM1Z5Z7_AEDAL</name>
<evidence type="ECO:0008006" key="16">
    <source>
        <dbReference type="Google" id="ProtNLM"/>
    </source>
</evidence>
<evidence type="ECO:0000256" key="5">
    <source>
        <dbReference type="ARBA" id="ARBA00023125"/>
    </source>
</evidence>
<evidence type="ECO:0000259" key="13">
    <source>
        <dbReference type="PROSITE" id="PS51915"/>
    </source>
</evidence>
<dbReference type="PROSITE" id="PS00028">
    <property type="entry name" value="ZINC_FINGER_C2H2_1"/>
    <property type="match status" value="4"/>
</dbReference>
<feature type="domain" description="ZAD" evidence="13">
    <location>
        <begin position="146"/>
        <end position="218"/>
    </location>
</feature>
<evidence type="ECO:0000256" key="8">
    <source>
        <dbReference type="PROSITE-ProRule" id="PRU01263"/>
    </source>
</evidence>
<keyword evidence="5 7" id="KW-0238">DNA-binding</keyword>
<keyword evidence="15" id="KW-1185">Reference proteome</keyword>
<evidence type="ECO:0000256" key="1">
    <source>
        <dbReference type="ARBA" id="ARBA00022723"/>
    </source>
</evidence>
<evidence type="ECO:0000256" key="7">
    <source>
        <dbReference type="PROSITE-ProRule" id="PRU00309"/>
    </source>
</evidence>
<dbReference type="SUPFAM" id="SSF57716">
    <property type="entry name" value="Glucocorticoid receptor-like (DNA-binding domain)"/>
    <property type="match status" value="1"/>
</dbReference>
<feature type="domain" description="C2H2-type" evidence="11">
    <location>
        <begin position="335"/>
        <end position="362"/>
    </location>
</feature>
<reference evidence="15" key="1">
    <citation type="journal article" date="2015" name="Proc. Natl. Acad. Sci. U.S.A.">
        <title>Genome sequence of the Asian Tiger mosquito, Aedes albopictus, reveals insights into its biology, genetics, and evolution.</title>
        <authorList>
            <person name="Chen X.G."/>
            <person name="Jiang X."/>
            <person name="Gu J."/>
            <person name="Xu M."/>
            <person name="Wu Y."/>
            <person name="Deng Y."/>
            <person name="Zhang C."/>
            <person name="Bonizzoni M."/>
            <person name="Dermauw W."/>
            <person name="Vontas J."/>
            <person name="Armbruster P."/>
            <person name="Huang X."/>
            <person name="Yang Y."/>
            <person name="Zhang H."/>
            <person name="He W."/>
            <person name="Peng H."/>
            <person name="Liu Y."/>
            <person name="Wu K."/>
            <person name="Chen J."/>
            <person name="Lirakis M."/>
            <person name="Topalis P."/>
            <person name="Van Leeuwen T."/>
            <person name="Hall A.B."/>
            <person name="Jiang X."/>
            <person name="Thorpe C."/>
            <person name="Mueller R.L."/>
            <person name="Sun C."/>
            <person name="Waterhouse R.M."/>
            <person name="Yan G."/>
            <person name="Tu Z.J."/>
            <person name="Fang X."/>
            <person name="James A.A."/>
        </authorList>
    </citation>
    <scope>NUCLEOTIDE SEQUENCE [LARGE SCALE GENOMIC DNA]</scope>
    <source>
        <strain evidence="15">Foshan</strain>
    </source>
</reference>
<feature type="domain" description="THAP-type" evidence="12">
    <location>
        <begin position="37"/>
        <end position="116"/>
    </location>
</feature>
<protein>
    <recommendedName>
        <fullName evidence="16">C2h2-type zn-finger protein</fullName>
    </recommendedName>
</protein>
<dbReference type="SUPFAM" id="SSF57667">
    <property type="entry name" value="beta-beta-alpha zinc fingers"/>
    <property type="match status" value="2"/>
</dbReference>
<evidence type="ECO:0000259" key="11">
    <source>
        <dbReference type="PROSITE" id="PS50157"/>
    </source>
</evidence>
<keyword evidence="10" id="KW-1133">Transmembrane helix</keyword>
<dbReference type="SMART" id="SM00868">
    <property type="entry name" value="zf-AD"/>
    <property type="match status" value="1"/>
</dbReference>
<feature type="binding site" evidence="8">
    <location>
        <position position="151"/>
    </location>
    <ligand>
        <name>Zn(2+)</name>
        <dbReference type="ChEBI" id="CHEBI:29105"/>
    </ligand>
</feature>
<dbReference type="Proteomes" id="UP000069940">
    <property type="component" value="Unassembled WGS sequence"/>
</dbReference>
<dbReference type="PROSITE" id="PS50157">
    <property type="entry name" value="ZINC_FINGER_C2H2_2"/>
    <property type="match status" value="3"/>
</dbReference>
<feature type="domain" description="C2H2-type" evidence="11">
    <location>
        <begin position="307"/>
        <end position="335"/>
    </location>
</feature>
<keyword evidence="10" id="KW-0472">Membrane</keyword>
<accession>A0ABM1Z5Z7</accession>
<evidence type="ECO:0000313" key="15">
    <source>
        <dbReference type="Proteomes" id="UP000069940"/>
    </source>
</evidence>
<evidence type="ECO:0000256" key="3">
    <source>
        <dbReference type="ARBA" id="ARBA00022771"/>
    </source>
</evidence>
<dbReference type="Pfam" id="PF05485">
    <property type="entry name" value="THAP"/>
    <property type="match status" value="1"/>
</dbReference>
<dbReference type="PROSITE" id="PS50950">
    <property type="entry name" value="ZF_THAP"/>
    <property type="match status" value="1"/>
</dbReference>
<feature type="binding site" evidence="8">
    <location>
        <position position="191"/>
    </location>
    <ligand>
        <name>Zn(2+)</name>
        <dbReference type="ChEBI" id="CHEBI:29105"/>
    </ligand>
</feature>
<dbReference type="GeneID" id="109621629"/>
<evidence type="ECO:0000256" key="4">
    <source>
        <dbReference type="ARBA" id="ARBA00022833"/>
    </source>
</evidence>
<dbReference type="InterPro" id="IPR036236">
    <property type="entry name" value="Znf_C2H2_sf"/>
</dbReference>
<dbReference type="SMART" id="SM00980">
    <property type="entry name" value="THAP"/>
    <property type="match status" value="1"/>
</dbReference>
<feature type="domain" description="C2H2-type" evidence="11">
    <location>
        <begin position="364"/>
        <end position="391"/>
    </location>
</feature>
<keyword evidence="4 8" id="KW-0862">Zinc</keyword>
<evidence type="ECO:0000256" key="10">
    <source>
        <dbReference type="SAM" id="Phobius"/>
    </source>
</evidence>
<sequence length="431" mass="49462">MVDSFASHQNTAPLLFGLLASFNFVLTSGSFFAAVIMSKCCSIPGCRSQIRNTTMFSVSRYSSLAQWWTTTSWYDEVVEASDPRDRAICILHFREDQLDKSQTELRLANHVVPSINLPGSFVIQSVQENYKLPLPQATDSGSLILIYCRFCGKKQKCPLKNHLEDLIESEDLLQLCLGRGRFLEGFPNGVCDPCLQMLKTATSFIKSCEQAQEKLQKIFFGTSQQSLDHEEEDDEDETDYSFEMPEAVISLKEEMHSTDAEELDTEDIQLHEMRREDPLIYRQQTSKRTPKPSKREPKSGGEEPEEIRCTICDRTFNRKVALQAHMESIHEGRTFACPICGKVMGWKKTLQRHMKSHQENFQKHKCGLCDKSFSRPSHLRLHMVRHTGQKVRCALCQNGYRDNYKLGEHLTKAHNMDQETAKAYVQQAEIW</sequence>
<proteinExistence type="predicted"/>
<dbReference type="Pfam" id="PF00096">
    <property type="entry name" value="zf-C2H2"/>
    <property type="match status" value="2"/>
</dbReference>
<feature type="binding site" evidence="8">
    <location>
        <position position="194"/>
    </location>
    <ligand>
        <name>Zn(2+)</name>
        <dbReference type="ChEBI" id="CHEBI:29105"/>
    </ligand>
</feature>
<evidence type="ECO:0000313" key="14">
    <source>
        <dbReference type="EnsemblMetazoa" id="AALFPA23_015390.P22375"/>
    </source>
</evidence>
<keyword evidence="10" id="KW-0812">Transmembrane</keyword>
<dbReference type="PANTHER" id="PTHR24409">
    <property type="entry name" value="ZINC FINGER PROTEIN 142"/>
    <property type="match status" value="1"/>
</dbReference>
<feature type="compositionally biased region" description="Basic and acidic residues" evidence="9">
    <location>
        <begin position="268"/>
        <end position="279"/>
    </location>
</feature>
<evidence type="ECO:0000259" key="12">
    <source>
        <dbReference type="PROSITE" id="PS50950"/>
    </source>
</evidence>
<dbReference type="Gene3D" id="3.30.160.60">
    <property type="entry name" value="Classic Zinc Finger"/>
    <property type="match status" value="2"/>
</dbReference>
<dbReference type="PROSITE" id="PS51915">
    <property type="entry name" value="ZAD"/>
    <property type="match status" value="1"/>
</dbReference>
<dbReference type="InterPro" id="IPR012934">
    <property type="entry name" value="Znf_AD"/>
</dbReference>
<reference evidence="14" key="2">
    <citation type="submission" date="2025-05" db="UniProtKB">
        <authorList>
            <consortium name="EnsemblMetazoa"/>
        </authorList>
    </citation>
    <scope>IDENTIFICATION</scope>
    <source>
        <strain evidence="14">Foshan</strain>
    </source>
</reference>
<feature type="transmembrane region" description="Helical" evidence="10">
    <location>
        <begin position="12"/>
        <end position="37"/>
    </location>
</feature>
<dbReference type="PANTHER" id="PTHR24409:SF295">
    <property type="entry name" value="AZ2-RELATED"/>
    <property type="match status" value="1"/>
</dbReference>
<feature type="binding site" evidence="8">
    <location>
        <position position="148"/>
    </location>
    <ligand>
        <name>Zn(2+)</name>
        <dbReference type="ChEBI" id="CHEBI:29105"/>
    </ligand>
</feature>
<dbReference type="InterPro" id="IPR006612">
    <property type="entry name" value="THAP_Znf"/>
</dbReference>
<dbReference type="SMART" id="SM00355">
    <property type="entry name" value="ZnF_C2H2"/>
    <property type="match status" value="4"/>
</dbReference>
<evidence type="ECO:0000256" key="9">
    <source>
        <dbReference type="SAM" id="MobiDB-lite"/>
    </source>
</evidence>
<keyword evidence="3 6" id="KW-0863">Zinc-finger</keyword>
<dbReference type="RefSeq" id="XP_029707632.2">
    <property type="nucleotide sequence ID" value="XM_029851772.2"/>
</dbReference>
<evidence type="ECO:0000256" key="6">
    <source>
        <dbReference type="PROSITE-ProRule" id="PRU00042"/>
    </source>
</evidence>
<dbReference type="EnsemblMetazoa" id="AALFPA23_015390.R22375">
    <property type="protein sequence ID" value="AALFPA23_015390.P22375"/>
    <property type="gene ID" value="AALFPA23_015390"/>
</dbReference>
<keyword evidence="1 8" id="KW-0479">Metal-binding</keyword>
<evidence type="ECO:0000256" key="2">
    <source>
        <dbReference type="ARBA" id="ARBA00022737"/>
    </source>
</evidence>
<dbReference type="InterPro" id="IPR013087">
    <property type="entry name" value="Znf_C2H2_type"/>
</dbReference>
<keyword evidence="2" id="KW-0677">Repeat</keyword>
<feature type="region of interest" description="Disordered" evidence="9">
    <location>
        <begin position="254"/>
        <end position="305"/>
    </location>
</feature>